<organism evidence="2 3">
    <name type="scientific">Rickenella mellea</name>
    <dbReference type="NCBI Taxonomy" id="50990"/>
    <lineage>
        <taxon>Eukaryota</taxon>
        <taxon>Fungi</taxon>
        <taxon>Dikarya</taxon>
        <taxon>Basidiomycota</taxon>
        <taxon>Agaricomycotina</taxon>
        <taxon>Agaricomycetes</taxon>
        <taxon>Hymenochaetales</taxon>
        <taxon>Rickenellaceae</taxon>
        <taxon>Rickenella</taxon>
    </lineage>
</organism>
<proteinExistence type="predicted"/>
<evidence type="ECO:0000256" key="1">
    <source>
        <dbReference type="SAM" id="MobiDB-lite"/>
    </source>
</evidence>
<dbReference type="Proteomes" id="UP000294933">
    <property type="component" value="Unassembled WGS sequence"/>
</dbReference>
<protein>
    <submittedName>
        <fullName evidence="2">Uncharacterized protein</fullName>
    </submittedName>
</protein>
<feature type="compositionally biased region" description="Basic and acidic residues" evidence="1">
    <location>
        <begin position="30"/>
        <end position="46"/>
    </location>
</feature>
<name>A0A4Y7QAV0_9AGAM</name>
<dbReference type="EMBL" id="ML170167">
    <property type="protein sequence ID" value="TDL24212.1"/>
    <property type="molecule type" value="Genomic_DNA"/>
</dbReference>
<sequence>MSVARAVRRVRPRSSATAGVPLQRRLSSTESHHHDEHHESSAEYPKEGFTGPFWRNTTILAIIGFGAINFAPEGILKGAGTSGTEDPPWLTRVLAHYAPSLKTWERLNAKHLELTEEQANYNLFVQDAKRPVMHRFRYPQQFEQGSTHCMPVGGGADLNGLVVKNE</sequence>
<reference evidence="2 3" key="1">
    <citation type="submission" date="2018-06" db="EMBL/GenBank/DDBJ databases">
        <title>A transcriptomic atlas of mushroom development highlights an independent origin of complex multicellularity.</title>
        <authorList>
            <consortium name="DOE Joint Genome Institute"/>
            <person name="Krizsan K."/>
            <person name="Almasi E."/>
            <person name="Merenyi Z."/>
            <person name="Sahu N."/>
            <person name="Viragh M."/>
            <person name="Koszo T."/>
            <person name="Mondo S."/>
            <person name="Kiss B."/>
            <person name="Balint B."/>
            <person name="Kues U."/>
            <person name="Barry K."/>
            <person name="Hegedus J.C."/>
            <person name="Henrissat B."/>
            <person name="Johnson J."/>
            <person name="Lipzen A."/>
            <person name="Ohm R."/>
            <person name="Nagy I."/>
            <person name="Pangilinan J."/>
            <person name="Yan J."/>
            <person name="Xiong Y."/>
            <person name="Grigoriev I.V."/>
            <person name="Hibbett D.S."/>
            <person name="Nagy L.G."/>
        </authorList>
    </citation>
    <scope>NUCLEOTIDE SEQUENCE [LARGE SCALE GENOMIC DNA]</scope>
    <source>
        <strain evidence="2 3">SZMC22713</strain>
    </source>
</reference>
<accession>A0A4Y7QAV0</accession>
<feature type="region of interest" description="Disordered" evidence="1">
    <location>
        <begin position="1"/>
        <end position="47"/>
    </location>
</feature>
<dbReference type="AlphaFoldDB" id="A0A4Y7QAV0"/>
<dbReference type="VEuPathDB" id="FungiDB:BD410DRAFT_767386"/>
<dbReference type="STRING" id="50990.A0A4Y7QAV0"/>
<keyword evidence="3" id="KW-1185">Reference proteome</keyword>
<dbReference type="GO" id="GO:0005739">
    <property type="term" value="C:mitochondrion"/>
    <property type="evidence" value="ECO:0007669"/>
    <property type="project" value="InterPro"/>
</dbReference>
<dbReference type="OrthoDB" id="2120038at2759"/>
<feature type="compositionally biased region" description="Basic residues" evidence="1">
    <location>
        <begin position="1"/>
        <end position="12"/>
    </location>
</feature>
<evidence type="ECO:0000313" key="3">
    <source>
        <dbReference type="Proteomes" id="UP000294933"/>
    </source>
</evidence>
<dbReference type="PANTHER" id="PTHR42100">
    <property type="entry name" value="OXIDOREDUCTASE 178 KDA SUBUNIT, PUTATIVE (AFU_ORTHOLOGUE AFUA_8G04320)-RELATED"/>
    <property type="match status" value="1"/>
</dbReference>
<dbReference type="PANTHER" id="PTHR42100:SF1">
    <property type="entry name" value="OXIDOREDUCTASE 178 KDA SUBUNIT, PUTATIVE (AFU_ORTHOLOGUE AFUA_8G04320)-RELATED"/>
    <property type="match status" value="1"/>
</dbReference>
<gene>
    <name evidence="2" type="ORF">BD410DRAFT_767386</name>
</gene>
<evidence type="ECO:0000313" key="2">
    <source>
        <dbReference type="EMBL" id="TDL24212.1"/>
    </source>
</evidence>
<dbReference type="InterPro" id="IPR034444">
    <property type="entry name" value="Nuo17.8"/>
</dbReference>